<dbReference type="GO" id="GO:0045944">
    <property type="term" value="P:positive regulation of transcription by RNA polymerase II"/>
    <property type="evidence" value="ECO:0007669"/>
    <property type="project" value="TreeGrafter"/>
</dbReference>
<dbReference type="GO" id="GO:0005634">
    <property type="term" value="C:nucleus"/>
    <property type="evidence" value="ECO:0007669"/>
    <property type="project" value="TreeGrafter"/>
</dbReference>
<dbReference type="Pfam" id="PF08235">
    <property type="entry name" value="LNS2"/>
    <property type="match status" value="1"/>
</dbReference>
<dbReference type="AlphaFoldDB" id="A0A915DPB2"/>
<organism evidence="3 4">
    <name type="scientific">Ditylenchus dipsaci</name>
    <dbReference type="NCBI Taxonomy" id="166011"/>
    <lineage>
        <taxon>Eukaryota</taxon>
        <taxon>Metazoa</taxon>
        <taxon>Ecdysozoa</taxon>
        <taxon>Nematoda</taxon>
        <taxon>Chromadorea</taxon>
        <taxon>Rhabditida</taxon>
        <taxon>Tylenchina</taxon>
        <taxon>Tylenchomorpha</taxon>
        <taxon>Sphaerularioidea</taxon>
        <taxon>Anguinidae</taxon>
        <taxon>Anguininae</taxon>
        <taxon>Ditylenchus</taxon>
    </lineage>
</organism>
<evidence type="ECO:0000259" key="2">
    <source>
        <dbReference type="SMART" id="SM00775"/>
    </source>
</evidence>
<keyword evidence="3" id="KW-1185">Reference proteome</keyword>
<dbReference type="InterPro" id="IPR013209">
    <property type="entry name" value="LNS2"/>
</dbReference>
<dbReference type="PANTHER" id="PTHR12181:SF12">
    <property type="entry name" value="PHOSPHATIDATE PHOSPHATASE"/>
    <property type="match status" value="1"/>
</dbReference>
<feature type="domain" description="LNS2/PITP" evidence="2">
    <location>
        <begin position="1"/>
        <end position="101"/>
    </location>
</feature>
<dbReference type="Proteomes" id="UP000887574">
    <property type="component" value="Unplaced"/>
</dbReference>
<dbReference type="GO" id="GO:0009062">
    <property type="term" value="P:fatty acid catabolic process"/>
    <property type="evidence" value="ECO:0007669"/>
    <property type="project" value="TreeGrafter"/>
</dbReference>
<evidence type="ECO:0000313" key="4">
    <source>
        <dbReference type="WBParaSite" id="jg22112"/>
    </source>
</evidence>
<dbReference type="InterPro" id="IPR031315">
    <property type="entry name" value="LNS2/PITP"/>
</dbReference>
<evidence type="ECO:0000256" key="1">
    <source>
        <dbReference type="SAM" id="MobiDB-lite"/>
    </source>
</evidence>
<dbReference type="GO" id="GO:0008195">
    <property type="term" value="F:phosphatidate phosphatase activity"/>
    <property type="evidence" value="ECO:0007669"/>
    <property type="project" value="TreeGrafter"/>
</dbReference>
<dbReference type="InterPro" id="IPR026058">
    <property type="entry name" value="LIPIN"/>
</dbReference>
<dbReference type="SMART" id="SM00775">
    <property type="entry name" value="LNS2"/>
    <property type="match status" value="1"/>
</dbReference>
<feature type="region of interest" description="Disordered" evidence="1">
    <location>
        <begin position="158"/>
        <end position="177"/>
    </location>
</feature>
<protein>
    <submittedName>
        <fullName evidence="4">LNS2/PITP domain-containing protein</fullName>
    </submittedName>
</protein>
<reference evidence="4" key="1">
    <citation type="submission" date="2022-11" db="UniProtKB">
        <authorList>
            <consortium name="WormBaseParasite"/>
        </authorList>
    </citation>
    <scope>IDENTIFICATION</scope>
</reference>
<dbReference type="GO" id="GO:0019432">
    <property type="term" value="P:triglyceride biosynthetic process"/>
    <property type="evidence" value="ECO:0007669"/>
    <property type="project" value="TreeGrafter"/>
</dbReference>
<proteinExistence type="predicted"/>
<accession>A0A915DPB2</accession>
<evidence type="ECO:0000313" key="3">
    <source>
        <dbReference type="Proteomes" id="UP000887574"/>
    </source>
</evidence>
<dbReference type="PANTHER" id="PTHR12181">
    <property type="entry name" value="LIPIN"/>
    <property type="match status" value="1"/>
</dbReference>
<dbReference type="GO" id="GO:0003713">
    <property type="term" value="F:transcription coactivator activity"/>
    <property type="evidence" value="ECO:0007669"/>
    <property type="project" value="TreeGrafter"/>
</dbReference>
<dbReference type="GO" id="GO:0032869">
    <property type="term" value="P:cellular response to insulin stimulus"/>
    <property type="evidence" value="ECO:0007669"/>
    <property type="project" value="TreeGrafter"/>
</dbReference>
<sequence>MIYLSSRAIGLSHHTNYLKNVKQGTKKLPDGPVLLSPTSVLMALRKSDRKASDEFKIACLSDLKPSSLPNNPSLLDLEIDLLGHSPERILINQPIGIVSRADRIGSLLRLRFYGNNIWTTISPLWLHEHINNTSLRIESVKQLQKQFNHMSTNVVTPYRPAKYQPRNPIKPAGTKSKAYTQTRHYQYRVGSLCHGCGVNQSKPTCPYKNSICPQCNRGDISERCVMLHLKIDRNPIPTVCN</sequence>
<dbReference type="WBParaSite" id="jg22112">
    <property type="protein sequence ID" value="jg22112"/>
    <property type="gene ID" value="jg22112"/>
</dbReference>
<name>A0A915DPB2_9BILA</name>